<name>A0ABY5ZN86_9BACT</name>
<dbReference type="Proteomes" id="UP001060414">
    <property type="component" value="Chromosome"/>
</dbReference>
<protein>
    <recommendedName>
        <fullName evidence="4">Phosphate-selective porin OprO and OprP</fullName>
    </recommendedName>
</protein>
<evidence type="ECO:0008006" key="4">
    <source>
        <dbReference type="Google" id="ProtNLM"/>
    </source>
</evidence>
<accession>A0ABY5ZN86</accession>
<dbReference type="InterPro" id="IPR023614">
    <property type="entry name" value="Porin_dom_sf"/>
</dbReference>
<proteinExistence type="predicted"/>
<dbReference type="SUPFAM" id="SSF56935">
    <property type="entry name" value="Porins"/>
    <property type="match status" value="1"/>
</dbReference>
<dbReference type="Pfam" id="PF07396">
    <property type="entry name" value="Porin_O_P"/>
    <property type="match status" value="1"/>
</dbReference>
<gene>
    <name evidence="2" type="ORF">L9S41_04075</name>
</gene>
<evidence type="ECO:0000256" key="1">
    <source>
        <dbReference type="SAM" id="SignalP"/>
    </source>
</evidence>
<keyword evidence="1" id="KW-0732">Signal</keyword>
<sequence>MKKFFLGALVSTLLFALSSPAAAWGPRLEVDEDTWLQLGFLAQLQYETVENAAGTDNNKWSNEFFTRRARILAMGSVHEKVKFFFDTDVPNAGKTGSDNSLIWNDGIIDFQFMPEINVSMGRILPPFALETQASATTLLGIDYNLNSIKLPTPNDRSFWRDDGVEARGLLAGGLIDYRVGVFKGQRDAAMNPDDELRTTGMIMVNLGDAQGGWFYNMNSLGAIDALSFGVGFDRIPHSAAGVSNGKAWSLFALVDQGLGIGRLTGAAAYYDWDGDGWAGGFEGKTASVQAGYLVPCMLLDGAHWQPVVRWQHQNPDVGPKLDTLNLGLNYYLRGHNVNFKVDYAVNDQIIAGERVDAFRFQTQIYF</sequence>
<keyword evidence="3" id="KW-1185">Reference proteome</keyword>
<feature type="chain" id="PRO_5046054366" description="Phosphate-selective porin OprO and OprP" evidence="1">
    <location>
        <begin position="24"/>
        <end position="366"/>
    </location>
</feature>
<reference evidence="2" key="1">
    <citation type="journal article" date="2022" name="Environ. Microbiol.">
        <title>Geoalkalibacter halelectricus SAP #1 sp. nov. possessing extracellular electron transfer and mineral#reducing capabilities from a haloalkaline environment.</title>
        <authorList>
            <person name="Yadav S."/>
            <person name="Singh R."/>
            <person name="Sundharam S.S."/>
            <person name="Chaudhary S."/>
            <person name="Krishnamurthi S."/>
            <person name="Patil S.A."/>
        </authorList>
    </citation>
    <scope>NUCLEOTIDE SEQUENCE</scope>
    <source>
        <strain evidence="2">SAP-1</strain>
    </source>
</reference>
<organism evidence="2 3">
    <name type="scientific">Geoalkalibacter halelectricus</name>
    <dbReference type="NCBI Taxonomy" id="2847045"/>
    <lineage>
        <taxon>Bacteria</taxon>
        <taxon>Pseudomonadati</taxon>
        <taxon>Thermodesulfobacteriota</taxon>
        <taxon>Desulfuromonadia</taxon>
        <taxon>Desulfuromonadales</taxon>
        <taxon>Geoalkalibacteraceae</taxon>
        <taxon>Geoalkalibacter</taxon>
    </lineage>
</organism>
<evidence type="ECO:0000313" key="2">
    <source>
        <dbReference type="EMBL" id="UWZ80581.1"/>
    </source>
</evidence>
<dbReference type="InterPro" id="IPR010870">
    <property type="entry name" value="Porin_O/P"/>
</dbReference>
<dbReference type="EMBL" id="CP092109">
    <property type="protein sequence ID" value="UWZ80581.1"/>
    <property type="molecule type" value="Genomic_DNA"/>
</dbReference>
<dbReference type="RefSeq" id="WP_260748939.1">
    <property type="nucleotide sequence ID" value="NZ_CP092109.1"/>
</dbReference>
<feature type="signal peptide" evidence="1">
    <location>
        <begin position="1"/>
        <end position="23"/>
    </location>
</feature>
<evidence type="ECO:0000313" key="3">
    <source>
        <dbReference type="Proteomes" id="UP001060414"/>
    </source>
</evidence>
<dbReference type="Gene3D" id="2.40.160.10">
    <property type="entry name" value="Porin"/>
    <property type="match status" value="1"/>
</dbReference>